<dbReference type="EMBL" id="LJIJ01000004">
    <property type="protein sequence ID" value="ODN06502.1"/>
    <property type="molecule type" value="Genomic_DNA"/>
</dbReference>
<comment type="caution">
    <text evidence="2">The sequence shown here is derived from an EMBL/GenBank/DDBJ whole genome shotgun (WGS) entry which is preliminary data.</text>
</comment>
<name>A0A1D2NMM1_ORCCI</name>
<evidence type="ECO:0000256" key="1">
    <source>
        <dbReference type="SAM" id="Phobius"/>
    </source>
</evidence>
<gene>
    <name evidence="2" type="ORF">Ocin01_00179</name>
</gene>
<feature type="transmembrane region" description="Helical" evidence="1">
    <location>
        <begin position="6"/>
        <end position="28"/>
    </location>
</feature>
<organism evidence="2 3">
    <name type="scientific">Orchesella cincta</name>
    <name type="common">Springtail</name>
    <name type="synonym">Podura cincta</name>
    <dbReference type="NCBI Taxonomy" id="48709"/>
    <lineage>
        <taxon>Eukaryota</taxon>
        <taxon>Metazoa</taxon>
        <taxon>Ecdysozoa</taxon>
        <taxon>Arthropoda</taxon>
        <taxon>Hexapoda</taxon>
        <taxon>Collembola</taxon>
        <taxon>Entomobryomorpha</taxon>
        <taxon>Entomobryoidea</taxon>
        <taxon>Orchesellidae</taxon>
        <taxon>Orchesellinae</taxon>
        <taxon>Orchesella</taxon>
    </lineage>
</organism>
<keyword evidence="1" id="KW-1133">Transmembrane helix</keyword>
<accession>A0A1D2NMM1</accession>
<protein>
    <submittedName>
        <fullName evidence="2">Uncharacterized protein</fullName>
    </submittedName>
</protein>
<evidence type="ECO:0000313" key="2">
    <source>
        <dbReference type="EMBL" id="ODN06502.1"/>
    </source>
</evidence>
<keyword evidence="1" id="KW-0472">Membrane</keyword>
<dbReference type="Proteomes" id="UP000094527">
    <property type="component" value="Unassembled WGS sequence"/>
</dbReference>
<keyword evidence="3" id="KW-1185">Reference proteome</keyword>
<evidence type="ECO:0000313" key="3">
    <source>
        <dbReference type="Proteomes" id="UP000094527"/>
    </source>
</evidence>
<sequence length="85" mass="9532">MCQKTIGIRLAIVTILGVAMMLLLIDVVKHNVDTAIAMTKPVPSDQSKADVENFYLCLLRWLNLAYVRKAESSTVVREQGIREKT</sequence>
<dbReference type="AlphaFoldDB" id="A0A1D2NMM1"/>
<keyword evidence="1" id="KW-0812">Transmembrane</keyword>
<reference evidence="2 3" key="1">
    <citation type="journal article" date="2016" name="Genome Biol. Evol.">
        <title>Gene Family Evolution Reflects Adaptation to Soil Environmental Stressors in the Genome of the Collembolan Orchesella cincta.</title>
        <authorList>
            <person name="Faddeeva-Vakhrusheva A."/>
            <person name="Derks M.F."/>
            <person name="Anvar S.Y."/>
            <person name="Agamennone V."/>
            <person name="Suring W."/>
            <person name="Smit S."/>
            <person name="van Straalen N.M."/>
            <person name="Roelofs D."/>
        </authorList>
    </citation>
    <scope>NUCLEOTIDE SEQUENCE [LARGE SCALE GENOMIC DNA]</scope>
    <source>
        <tissue evidence="2">Mixed pool</tissue>
    </source>
</reference>
<proteinExistence type="predicted"/>